<evidence type="ECO:0000259" key="1">
    <source>
        <dbReference type="Pfam" id="PF02129"/>
    </source>
</evidence>
<dbReference type="SUPFAM" id="SSF53474">
    <property type="entry name" value="alpha/beta-Hydrolases"/>
    <property type="match status" value="1"/>
</dbReference>
<dbReference type="GO" id="GO:0016787">
    <property type="term" value="F:hydrolase activity"/>
    <property type="evidence" value="ECO:0007669"/>
    <property type="project" value="UniProtKB-KW"/>
</dbReference>
<accession>A0A060IFD7</accession>
<reference evidence="2 3" key="1">
    <citation type="submission" date="2013-12" db="EMBL/GenBank/DDBJ databases">
        <title>Complete genome sequence of Rhizobium etli bv. mimosae IE4771.</title>
        <authorList>
            <person name="Bustos P."/>
            <person name="Santamaria R.I."/>
            <person name="Lozano L."/>
            <person name="Ormeno-Orrillo E."/>
            <person name="Rogel M.A."/>
            <person name="Romero D."/>
            <person name="Cevallos M.A."/>
            <person name="Martinez-Romero E."/>
            <person name="Gonzalez V."/>
        </authorList>
    </citation>
    <scope>NUCLEOTIDE SEQUENCE [LARGE SCALE GENOMIC DNA]</scope>
    <source>
        <strain evidence="2 3">IE4771</strain>
        <plasmid evidence="3">Plasmid pRetIE4771d</plasmid>
    </source>
</reference>
<dbReference type="KEGG" id="rei:IE4771_PD00140"/>
<dbReference type="RefSeq" id="WP_040141619.1">
    <property type="nucleotide sequence ID" value="NZ_CP006990.1"/>
</dbReference>
<dbReference type="AlphaFoldDB" id="A0A060IFD7"/>
<gene>
    <name evidence="2" type="ORF">IE4771_PD00140</name>
</gene>
<dbReference type="PANTHER" id="PTHR22946:SF0">
    <property type="entry name" value="DIENELACTONE HYDROLASE DOMAIN-CONTAINING PROTEIN"/>
    <property type="match status" value="1"/>
</dbReference>
<proteinExistence type="predicted"/>
<dbReference type="PANTHER" id="PTHR22946">
    <property type="entry name" value="DIENELACTONE HYDROLASE DOMAIN-CONTAINING PROTEIN-RELATED"/>
    <property type="match status" value="1"/>
</dbReference>
<dbReference type="OrthoDB" id="217645at2"/>
<keyword evidence="2" id="KW-0378">Hydrolase</keyword>
<geneLocation type="plasmid" evidence="2 3">
    <name>pRetIE4771d</name>
</geneLocation>
<dbReference type="Proteomes" id="UP000027180">
    <property type="component" value="Plasmid pRetIE4771d"/>
</dbReference>
<feature type="domain" description="Xaa-Pro dipeptidyl-peptidase-like" evidence="1">
    <location>
        <begin position="10"/>
        <end position="258"/>
    </location>
</feature>
<keyword evidence="2" id="KW-0614">Plasmid</keyword>
<organism evidence="2 3">
    <name type="scientific">Rhizobium etli bv. mimosae str. IE4771</name>
    <dbReference type="NCBI Taxonomy" id="1432050"/>
    <lineage>
        <taxon>Bacteria</taxon>
        <taxon>Pseudomonadati</taxon>
        <taxon>Pseudomonadota</taxon>
        <taxon>Alphaproteobacteria</taxon>
        <taxon>Hyphomicrobiales</taxon>
        <taxon>Rhizobiaceae</taxon>
        <taxon>Rhizobium/Agrobacterium group</taxon>
        <taxon>Rhizobium</taxon>
    </lineage>
</organism>
<dbReference type="InterPro" id="IPR000383">
    <property type="entry name" value="Xaa-Pro-like_dom"/>
</dbReference>
<dbReference type="EMBL" id="CP006990">
    <property type="protein sequence ID" value="AIC30695.1"/>
    <property type="molecule type" value="Genomic_DNA"/>
</dbReference>
<evidence type="ECO:0000313" key="3">
    <source>
        <dbReference type="Proteomes" id="UP000027180"/>
    </source>
</evidence>
<dbReference type="Pfam" id="PF02129">
    <property type="entry name" value="Peptidase_S15"/>
    <property type="match status" value="1"/>
</dbReference>
<sequence length="295" mass="32738">MQENLTFTSDGLKLAAVLHIPDNRQPGQKLPAFIVCHGFVGSKDESHAQIQAEMLEAFGYVALRFDFRSCGESEGERAQVRCFDQVADAKNALTFLAGREEVDPKRIGITGHSFGAAVSVYTAGVDDRFACCLSSCGWGNGERKFRGQHPTPDSWNKFIDILENGRKHKQETGESLWMSRFDAVPIPEPLRKNLSPKAIMEIPVETAWSMYNFRADDVIANIAPRPLLLFHTANDIITPTVESIRMFERAGQPTELMLVDTTAHFPLAPNDAPRTKVMIKGWLDKFFPSPLGGAS</sequence>
<dbReference type="InterPro" id="IPR029058">
    <property type="entry name" value="AB_hydrolase_fold"/>
</dbReference>
<dbReference type="InterPro" id="IPR050261">
    <property type="entry name" value="FrsA_esterase"/>
</dbReference>
<name>A0A060IFD7_RHIET</name>
<evidence type="ECO:0000313" key="2">
    <source>
        <dbReference type="EMBL" id="AIC30695.1"/>
    </source>
</evidence>
<protein>
    <submittedName>
        <fullName evidence="2">Alpha/beta hydrolase family protein</fullName>
    </submittedName>
</protein>
<dbReference type="HOGENOM" id="CLU_048587_1_1_5"/>
<dbReference type="Gene3D" id="3.40.50.1820">
    <property type="entry name" value="alpha/beta hydrolase"/>
    <property type="match status" value="1"/>
</dbReference>